<evidence type="ECO:0000256" key="3">
    <source>
        <dbReference type="ARBA" id="ARBA00022692"/>
    </source>
</evidence>
<reference evidence="10" key="1">
    <citation type="journal article" date="2021" name="PeerJ">
        <title>Extensive microbial diversity within the chicken gut microbiome revealed by metagenomics and culture.</title>
        <authorList>
            <person name="Gilroy R."/>
            <person name="Ravi A."/>
            <person name="Getino M."/>
            <person name="Pursley I."/>
            <person name="Horton D.L."/>
            <person name="Alikhan N.F."/>
            <person name="Baker D."/>
            <person name="Gharbi K."/>
            <person name="Hall N."/>
            <person name="Watson M."/>
            <person name="Adriaenssens E.M."/>
            <person name="Foster-Nyarko E."/>
            <person name="Jarju S."/>
            <person name="Secka A."/>
            <person name="Antonio M."/>
            <person name="Oren A."/>
            <person name="Chaudhuri R.R."/>
            <person name="La Ragione R."/>
            <person name="Hildebrand F."/>
            <person name="Pallen M.J."/>
        </authorList>
    </citation>
    <scope>NUCLEOTIDE SEQUENCE</scope>
    <source>
        <strain evidence="10">ChiGjej5B5-7349</strain>
    </source>
</reference>
<organism evidence="10 11">
    <name type="scientific">Brevibacterium senegalense</name>
    <dbReference type="NCBI Taxonomy" id="1033736"/>
    <lineage>
        <taxon>Bacteria</taxon>
        <taxon>Bacillati</taxon>
        <taxon>Actinomycetota</taxon>
        <taxon>Actinomycetes</taxon>
        <taxon>Micrococcales</taxon>
        <taxon>Brevibacteriaceae</taxon>
        <taxon>Brevibacterium</taxon>
    </lineage>
</organism>
<evidence type="ECO:0000313" key="11">
    <source>
        <dbReference type="Proteomes" id="UP000784435"/>
    </source>
</evidence>
<evidence type="ECO:0000259" key="9">
    <source>
        <dbReference type="Pfam" id="PF12704"/>
    </source>
</evidence>
<feature type="transmembrane region" description="Helical" evidence="7">
    <location>
        <begin position="271"/>
        <end position="295"/>
    </location>
</feature>
<dbReference type="EMBL" id="DYUK01000188">
    <property type="protein sequence ID" value="HJG80493.1"/>
    <property type="molecule type" value="Genomic_DNA"/>
</dbReference>
<keyword evidence="3 7" id="KW-0812">Transmembrane</keyword>
<comment type="subcellular location">
    <subcellularLocation>
        <location evidence="1">Cell membrane</location>
        <topology evidence="1">Multi-pass membrane protein</topology>
    </subcellularLocation>
</comment>
<gene>
    <name evidence="10" type="ORF">K8V08_08785</name>
</gene>
<keyword evidence="4 7" id="KW-1133">Transmembrane helix</keyword>
<evidence type="ECO:0000256" key="7">
    <source>
        <dbReference type="SAM" id="Phobius"/>
    </source>
</evidence>
<comment type="similarity">
    <text evidence="6">Belongs to the ABC-4 integral membrane protein family.</text>
</comment>
<feature type="transmembrane region" description="Helical" evidence="7">
    <location>
        <begin position="315"/>
        <end position="341"/>
    </location>
</feature>
<dbReference type="GO" id="GO:0022857">
    <property type="term" value="F:transmembrane transporter activity"/>
    <property type="evidence" value="ECO:0007669"/>
    <property type="project" value="TreeGrafter"/>
</dbReference>
<name>A0A921ME91_9MICO</name>
<dbReference type="InterPro" id="IPR050250">
    <property type="entry name" value="Macrolide_Exporter_MacB"/>
</dbReference>
<accession>A0A921ME91</accession>
<dbReference type="GO" id="GO:0005886">
    <property type="term" value="C:plasma membrane"/>
    <property type="evidence" value="ECO:0007669"/>
    <property type="project" value="UniProtKB-SubCell"/>
</dbReference>
<keyword evidence="5 7" id="KW-0472">Membrane</keyword>
<dbReference type="Pfam" id="PF12704">
    <property type="entry name" value="MacB_PCD"/>
    <property type="match status" value="1"/>
</dbReference>
<dbReference type="Pfam" id="PF02687">
    <property type="entry name" value="FtsX"/>
    <property type="match status" value="1"/>
</dbReference>
<dbReference type="InterPro" id="IPR025857">
    <property type="entry name" value="MacB_PCD"/>
</dbReference>
<feature type="transmembrane region" description="Helical" evidence="7">
    <location>
        <begin position="21"/>
        <end position="43"/>
    </location>
</feature>
<proteinExistence type="inferred from homology"/>
<protein>
    <submittedName>
        <fullName evidence="10">ABC transporter permease</fullName>
    </submittedName>
</protein>
<feature type="domain" description="ABC3 transporter permease C-terminal" evidence="8">
    <location>
        <begin position="274"/>
        <end position="390"/>
    </location>
</feature>
<feature type="transmembrane region" description="Helical" evidence="7">
    <location>
        <begin position="361"/>
        <end position="388"/>
    </location>
</feature>
<evidence type="ECO:0000256" key="4">
    <source>
        <dbReference type="ARBA" id="ARBA00022989"/>
    </source>
</evidence>
<keyword evidence="2" id="KW-1003">Cell membrane</keyword>
<dbReference type="AlphaFoldDB" id="A0A921ME91"/>
<evidence type="ECO:0000256" key="1">
    <source>
        <dbReference type="ARBA" id="ARBA00004651"/>
    </source>
</evidence>
<reference evidence="10" key="2">
    <citation type="submission" date="2021-09" db="EMBL/GenBank/DDBJ databases">
        <authorList>
            <person name="Gilroy R."/>
        </authorList>
    </citation>
    <scope>NUCLEOTIDE SEQUENCE</scope>
    <source>
        <strain evidence="10">ChiGjej5B5-7349</strain>
    </source>
</reference>
<comment type="caution">
    <text evidence="10">The sequence shown here is derived from an EMBL/GenBank/DDBJ whole genome shotgun (WGS) entry which is preliminary data.</text>
</comment>
<sequence>MIGALHGSLVEAWQELRIHKLRVLLSLVGVAIAVCSLTLVVAMSTMAQDSLRASYEQMSGRAATLTLETEDPRLSADPAALRQAADPVLEEFSITRTTVLSQTQVLVTGEYGDEWADTLLIEPDHGTIFSTELVAGRWFAPGDEQNLAPAAVVNENVLEDQGLTASDLPASIELAATEGAAPLTATVIGVTPGNQWDMREVRLLAGAPASTALAQEPQQFSLQAWVPEEIADDLAQQVSSRLSTTTGGTWSGYRSDAFAFGDDPLGVLRTILLAIAGLILFLGVMGLLNIALVTVQQRVREIGIRRSFGATGARVFFSVMMESVVATSLAGVVGIAVSVLILRTPAVMAILTDGMAAAPAFPVSAALVGFAVSVGAGALAGLLPAIVATRARIVDAIRA</sequence>
<dbReference type="PANTHER" id="PTHR30572:SF4">
    <property type="entry name" value="ABC TRANSPORTER PERMEASE YTRF"/>
    <property type="match status" value="1"/>
</dbReference>
<evidence type="ECO:0000256" key="2">
    <source>
        <dbReference type="ARBA" id="ARBA00022475"/>
    </source>
</evidence>
<dbReference type="PANTHER" id="PTHR30572">
    <property type="entry name" value="MEMBRANE COMPONENT OF TRANSPORTER-RELATED"/>
    <property type="match status" value="1"/>
</dbReference>
<evidence type="ECO:0000313" key="10">
    <source>
        <dbReference type="EMBL" id="HJG80493.1"/>
    </source>
</evidence>
<evidence type="ECO:0000256" key="6">
    <source>
        <dbReference type="ARBA" id="ARBA00038076"/>
    </source>
</evidence>
<feature type="domain" description="MacB-like periplasmic core" evidence="9">
    <location>
        <begin position="24"/>
        <end position="194"/>
    </location>
</feature>
<dbReference type="InterPro" id="IPR003838">
    <property type="entry name" value="ABC3_permease_C"/>
</dbReference>
<evidence type="ECO:0000256" key="5">
    <source>
        <dbReference type="ARBA" id="ARBA00023136"/>
    </source>
</evidence>
<dbReference type="Proteomes" id="UP000784435">
    <property type="component" value="Unassembled WGS sequence"/>
</dbReference>
<evidence type="ECO:0000259" key="8">
    <source>
        <dbReference type="Pfam" id="PF02687"/>
    </source>
</evidence>